<gene>
    <name evidence="7" type="ORF">COX77_04290</name>
</gene>
<dbReference type="GO" id="GO:0005737">
    <property type="term" value="C:cytoplasm"/>
    <property type="evidence" value="ECO:0007669"/>
    <property type="project" value="UniProtKB-SubCell"/>
</dbReference>
<dbReference type="HAMAP" id="MF_00693">
    <property type="entry name" value="Transcrip_reg_TACO1"/>
    <property type="match status" value="1"/>
</dbReference>
<feature type="domain" description="TACO1/YebC-like N-terminal" evidence="6">
    <location>
        <begin position="5"/>
        <end position="74"/>
    </location>
</feature>
<evidence type="ECO:0000259" key="5">
    <source>
        <dbReference type="Pfam" id="PF01709"/>
    </source>
</evidence>
<dbReference type="InterPro" id="IPR026564">
    <property type="entry name" value="Transcrip_reg_TACO1-like_dom3"/>
</dbReference>
<dbReference type="InterPro" id="IPR002876">
    <property type="entry name" value="Transcrip_reg_TACO1-like"/>
</dbReference>
<feature type="domain" description="TACO1/YebC-like second and third" evidence="5">
    <location>
        <begin position="81"/>
        <end position="233"/>
    </location>
</feature>
<name>A0A2M7VDZ5_9BACT</name>
<dbReference type="NCBIfam" id="NF001030">
    <property type="entry name" value="PRK00110.1"/>
    <property type="match status" value="1"/>
</dbReference>
<organism evidence="7 8">
    <name type="scientific">Candidatus Komeilibacteria bacterium CG_4_10_14_0_2_um_filter_37_10</name>
    <dbReference type="NCBI Taxonomy" id="1974470"/>
    <lineage>
        <taxon>Bacteria</taxon>
        <taxon>Candidatus Komeiliibacteriota</taxon>
    </lineage>
</organism>
<dbReference type="Proteomes" id="UP000230405">
    <property type="component" value="Unassembled WGS sequence"/>
</dbReference>
<dbReference type="PANTHER" id="PTHR12532">
    <property type="entry name" value="TRANSLATIONAL ACTIVATOR OF CYTOCHROME C OXIDASE 1"/>
    <property type="match status" value="1"/>
</dbReference>
<dbReference type="EMBL" id="PFPO01000084">
    <property type="protein sequence ID" value="PIZ98511.1"/>
    <property type="molecule type" value="Genomic_DNA"/>
</dbReference>
<dbReference type="Gene3D" id="3.30.70.980">
    <property type="match status" value="2"/>
</dbReference>
<dbReference type="InterPro" id="IPR049083">
    <property type="entry name" value="TACO1_YebC_N"/>
</dbReference>
<dbReference type="InterPro" id="IPR048300">
    <property type="entry name" value="TACO1_YebC-like_2nd/3rd_dom"/>
</dbReference>
<keyword evidence="4 7" id="KW-0238">DNA-binding</keyword>
<reference evidence="8" key="1">
    <citation type="submission" date="2017-09" db="EMBL/GenBank/DDBJ databases">
        <title>Depth-based differentiation of microbial function through sediment-hosted aquifers and enrichment of novel symbionts in the deep terrestrial subsurface.</title>
        <authorList>
            <person name="Probst A.J."/>
            <person name="Ladd B."/>
            <person name="Jarett J.K."/>
            <person name="Geller-Mcgrath D.E."/>
            <person name="Sieber C.M.K."/>
            <person name="Emerson J.B."/>
            <person name="Anantharaman K."/>
            <person name="Thomas B.C."/>
            <person name="Malmstrom R."/>
            <person name="Stieglmeier M."/>
            <person name="Klingl A."/>
            <person name="Woyke T."/>
            <person name="Ryan C.M."/>
            <person name="Banfield J.F."/>
        </authorList>
    </citation>
    <scope>NUCLEOTIDE SEQUENCE [LARGE SCALE GENOMIC DNA]</scope>
</reference>
<protein>
    <recommendedName>
        <fullName evidence="4">Probable transcriptional regulatory protein COX77_04290</fullName>
    </recommendedName>
</protein>
<dbReference type="AlphaFoldDB" id="A0A2M7VDZ5"/>
<keyword evidence="2 4" id="KW-0805">Transcription regulation</keyword>
<dbReference type="PANTHER" id="PTHR12532:SF0">
    <property type="entry name" value="TRANSLATIONAL ACTIVATOR OF CYTOCHROME C OXIDASE 1"/>
    <property type="match status" value="1"/>
</dbReference>
<dbReference type="InterPro" id="IPR029072">
    <property type="entry name" value="YebC-like"/>
</dbReference>
<comment type="subcellular location">
    <subcellularLocation>
        <location evidence="4">Cytoplasm</location>
    </subcellularLocation>
</comment>
<evidence type="ECO:0000256" key="3">
    <source>
        <dbReference type="ARBA" id="ARBA00023163"/>
    </source>
</evidence>
<keyword evidence="4" id="KW-0963">Cytoplasm</keyword>
<evidence type="ECO:0000259" key="6">
    <source>
        <dbReference type="Pfam" id="PF20772"/>
    </source>
</evidence>
<dbReference type="NCBIfam" id="NF009044">
    <property type="entry name" value="PRK12378.1"/>
    <property type="match status" value="1"/>
</dbReference>
<dbReference type="Pfam" id="PF01709">
    <property type="entry name" value="Transcrip_reg"/>
    <property type="match status" value="1"/>
</dbReference>
<comment type="caution">
    <text evidence="7">The sequence shown here is derived from an EMBL/GenBank/DDBJ whole genome shotgun (WGS) entry which is preliminary data.</text>
</comment>
<dbReference type="NCBIfam" id="TIGR01033">
    <property type="entry name" value="YebC/PmpR family DNA-binding transcriptional regulator"/>
    <property type="match status" value="1"/>
</dbReference>
<accession>A0A2M7VDZ5</accession>
<dbReference type="InterPro" id="IPR017856">
    <property type="entry name" value="Integrase-like_N"/>
</dbReference>
<comment type="similarity">
    <text evidence="1 4">Belongs to the TACO1 family.</text>
</comment>
<evidence type="ECO:0000256" key="4">
    <source>
        <dbReference type="HAMAP-Rule" id="MF_00693"/>
    </source>
</evidence>
<dbReference type="Pfam" id="PF20772">
    <property type="entry name" value="TACO1_YebC_N"/>
    <property type="match status" value="1"/>
</dbReference>
<evidence type="ECO:0000256" key="2">
    <source>
        <dbReference type="ARBA" id="ARBA00023015"/>
    </source>
</evidence>
<evidence type="ECO:0000256" key="1">
    <source>
        <dbReference type="ARBA" id="ARBA00008724"/>
    </source>
</evidence>
<evidence type="ECO:0000313" key="8">
    <source>
        <dbReference type="Proteomes" id="UP000230405"/>
    </source>
</evidence>
<dbReference type="Gene3D" id="1.10.10.200">
    <property type="match status" value="1"/>
</dbReference>
<dbReference type="GO" id="GO:0006355">
    <property type="term" value="P:regulation of DNA-templated transcription"/>
    <property type="evidence" value="ECO:0007669"/>
    <property type="project" value="UniProtKB-UniRule"/>
</dbReference>
<sequence length="235" mass="25638">MSGHSKWATTKRAKEAKDVKRSGAFTKLAKAISIAARDGADPNANFKLRMAIDRARKYSLPKDNIDRAIKTGSGGDGSTIMEELVYEAYGPAGSALIIEIITDNKNRTAGDVRHLIAKMGGNLATSGAVMWMFLRRGVIYLANVSISDDQELQLIDAGAVDISQESDGVVIYTEIVDLNKVRETAEQLGLTVNDSGLEYIAKDKVKIAEPEKIMNLMEALDDLDDVQEVYTNIEL</sequence>
<dbReference type="SUPFAM" id="SSF75625">
    <property type="entry name" value="YebC-like"/>
    <property type="match status" value="1"/>
</dbReference>
<proteinExistence type="inferred from homology"/>
<evidence type="ECO:0000313" key="7">
    <source>
        <dbReference type="EMBL" id="PIZ98511.1"/>
    </source>
</evidence>
<dbReference type="FunFam" id="1.10.10.200:FF:000002">
    <property type="entry name" value="Probable transcriptional regulatory protein CLM62_37755"/>
    <property type="match status" value="1"/>
</dbReference>
<keyword evidence="3 4" id="KW-0804">Transcription</keyword>
<dbReference type="GO" id="GO:0003677">
    <property type="term" value="F:DNA binding"/>
    <property type="evidence" value="ECO:0007669"/>
    <property type="project" value="UniProtKB-UniRule"/>
</dbReference>